<evidence type="ECO:0000313" key="2">
    <source>
        <dbReference type="EMBL" id="RXM94343.1"/>
    </source>
</evidence>
<organism evidence="2 3">
    <name type="scientific">Acipenser ruthenus</name>
    <name type="common">Sterlet sturgeon</name>
    <dbReference type="NCBI Taxonomy" id="7906"/>
    <lineage>
        <taxon>Eukaryota</taxon>
        <taxon>Metazoa</taxon>
        <taxon>Chordata</taxon>
        <taxon>Craniata</taxon>
        <taxon>Vertebrata</taxon>
        <taxon>Euteleostomi</taxon>
        <taxon>Actinopterygii</taxon>
        <taxon>Chondrostei</taxon>
        <taxon>Acipenseriformes</taxon>
        <taxon>Acipenseridae</taxon>
        <taxon>Acipenser</taxon>
    </lineage>
</organism>
<feature type="compositionally biased region" description="Basic and acidic residues" evidence="1">
    <location>
        <begin position="129"/>
        <end position="153"/>
    </location>
</feature>
<dbReference type="Proteomes" id="UP000289886">
    <property type="component" value="Unassembled WGS sequence"/>
</dbReference>
<dbReference type="EMBL" id="SCEB01003482">
    <property type="protein sequence ID" value="RXM94343.1"/>
    <property type="molecule type" value="Genomic_DNA"/>
</dbReference>
<proteinExistence type="predicted"/>
<evidence type="ECO:0000256" key="1">
    <source>
        <dbReference type="SAM" id="MobiDB-lite"/>
    </source>
</evidence>
<protein>
    <submittedName>
        <fullName evidence="2">Uncharacterized protein</fullName>
    </submittedName>
</protein>
<sequence length="232" mass="26689">MESVNRESGTVYHTHTTTSVNLNRICEIHISGGSDAVQADPGFEIGMRVHILCAHQSQAIGTSTVVRCKPPVPLDWFPYITRTKRTGRERAQGNTLEPDQDRKREDTGEHTGRRTRERERTRGSTLEHGPGRDREHGGAHWNMDQDRKRENMGEHTGTWTRKRERTRGSTLEHGPGQKEREHGGAHWNMDQDRKRENMGEHTGTWTRTGRERTWENTLEHGPGQEEREHLAI</sequence>
<gene>
    <name evidence="2" type="ORF">EOD39_18092</name>
</gene>
<feature type="compositionally biased region" description="Basic and acidic residues" evidence="1">
    <location>
        <begin position="175"/>
        <end position="199"/>
    </location>
</feature>
<accession>A0A444V1N1</accession>
<feature type="compositionally biased region" description="Basic and acidic residues" evidence="1">
    <location>
        <begin position="99"/>
        <end position="122"/>
    </location>
</feature>
<name>A0A444V1N1_ACIRT</name>
<dbReference type="AlphaFoldDB" id="A0A444V1N1"/>
<reference evidence="2 3" key="1">
    <citation type="submission" date="2019-01" db="EMBL/GenBank/DDBJ databases">
        <title>Draft Genome and Complete Hox-Cluster Characterization of the Sterlet Sturgeon (Acipenser ruthenus).</title>
        <authorList>
            <person name="Wei Q."/>
        </authorList>
    </citation>
    <scope>NUCLEOTIDE SEQUENCE [LARGE SCALE GENOMIC DNA]</scope>
    <source>
        <strain evidence="2">WHYD16114868_AA</strain>
        <tissue evidence="2">Blood</tissue>
    </source>
</reference>
<comment type="caution">
    <text evidence="2">The sequence shown here is derived from an EMBL/GenBank/DDBJ whole genome shotgun (WGS) entry which is preliminary data.</text>
</comment>
<feature type="region of interest" description="Disordered" evidence="1">
    <location>
        <begin position="85"/>
        <end position="232"/>
    </location>
</feature>
<keyword evidence="3" id="KW-1185">Reference proteome</keyword>
<evidence type="ECO:0000313" key="3">
    <source>
        <dbReference type="Proteomes" id="UP000289886"/>
    </source>
</evidence>
<feature type="compositionally biased region" description="Basic and acidic residues" evidence="1">
    <location>
        <begin position="208"/>
        <end position="232"/>
    </location>
</feature>